<feature type="region of interest" description="Disordered" evidence="10">
    <location>
        <begin position="589"/>
        <end position="618"/>
    </location>
</feature>
<keyword evidence="4" id="KW-0732">Signal</keyword>
<dbReference type="Pfam" id="PF01825">
    <property type="entry name" value="GPS"/>
    <property type="match status" value="1"/>
</dbReference>
<evidence type="ECO:0000256" key="2">
    <source>
        <dbReference type="ARBA" id="ARBA00007200"/>
    </source>
</evidence>
<evidence type="ECO:0000259" key="12">
    <source>
        <dbReference type="PROSITE" id="PS50095"/>
    </source>
</evidence>
<dbReference type="PROSITE" id="PS50095">
    <property type="entry name" value="PLAT"/>
    <property type="match status" value="1"/>
</dbReference>
<evidence type="ECO:0000256" key="3">
    <source>
        <dbReference type="ARBA" id="ARBA00022692"/>
    </source>
</evidence>
<dbReference type="RefSeq" id="XP_047736408.1">
    <property type="nucleotide sequence ID" value="XM_047880452.1"/>
</dbReference>
<evidence type="ECO:0000256" key="6">
    <source>
        <dbReference type="ARBA" id="ARBA00023136"/>
    </source>
</evidence>
<name>A0A979FI85_HYAAZ</name>
<evidence type="ECO:0000256" key="11">
    <source>
        <dbReference type="SAM" id="Phobius"/>
    </source>
</evidence>
<feature type="transmembrane region" description="Helical" evidence="11">
    <location>
        <begin position="294"/>
        <end position="314"/>
    </location>
</feature>
<feature type="transmembrane region" description="Helical" evidence="11">
    <location>
        <begin position="687"/>
        <end position="710"/>
    </location>
</feature>
<evidence type="ECO:0000256" key="8">
    <source>
        <dbReference type="PIRSR" id="PIRSR603915-2"/>
    </source>
</evidence>
<protein>
    <submittedName>
        <fullName evidence="14">Polycystic kidney disease protein 1-like 2</fullName>
    </submittedName>
</protein>
<keyword evidence="13" id="KW-1185">Reference proteome</keyword>
<gene>
    <name evidence="14" type="primary">LOC108682443</name>
</gene>
<dbReference type="KEGG" id="hazt:108682443"/>
<dbReference type="GeneID" id="108682443"/>
<feature type="compositionally biased region" description="Acidic residues" evidence="10">
    <location>
        <begin position="1288"/>
        <end position="1302"/>
    </location>
</feature>
<organism evidence="13 14">
    <name type="scientific">Hyalella azteca</name>
    <name type="common">Amphipod</name>
    <dbReference type="NCBI Taxonomy" id="294128"/>
    <lineage>
        <taxon>Eukaryota</taxon>
        <taxon>Metazoa</taxon>
        <taxon>Ecdysozoa</taxon>
        <taxon>Arthropoda</taxon>
        <taxon>Crustacea</taxon>
        <taxon>Multicrustacea</taxon>
        <taxon>Malacostraca</taxon>
        <taxon>Eumalacostraca</taxon>
        <taxon>Peracarida</taxon>
        <taxon>Amphipoda</taxon>
        <taxon>Senticaudata</taxon>
        <taxon>Talitrida</taxon>
        <taxon>Talitroidea</taxon>
        <taxon>Hyalellidae</taxon>
        <taxon>Hyalella</taxon>
    </lineage>
</organism>
<dbReference type="SMART" id="SM00308">
    <property type="entry name" value="LH2"/>
    <property type="match status" value="1"/>
</dbReference>
<dbReference type="PANTHER" id="PTHR10877:SF194">
    <property type="entry name" value="LOCATION OF VULVA DEFECTIVE 1"/>
    <property type="match status" value="1"/>
</dbReference>
<feature type="disulfide bond" evidence="8">
    <location>
        <begin position="882"/>
        <end position="895"/>
    </location>
</feature>
<evidence type="ECO:0000256" key="9">
    <source>
        <dbReference type="PROSITE-ProRule" id="PRU00152"/>
    </source>
</evidence>
<evidence type="ECO:0000313" key="14">
    <source>
        <dbReference type="RefSeq" id="XP_047736408.1"/>
    </source>
</evidence>
<dbReference type="OrthoDB" id="444119at2759"/>
<dbReference type="SMART" id="SM00303">
    <property type="entry name" value="GPS"/>
    <property type="match status" value="1"/>
</dbReference>
<evidence type="ECO:0000256" key="5">
    <source>
        <dbReference type="ARBA" id="ARBA00022989"/>
    </source>
</evidence>
<dbReference type="Pfam" id="PF08016">
    <property type="entry name" value="PKD_channel"/>
    <property type="match status" value="1"/>
</dbReference>
<dbReference type="Pfam" id="PF01477">
    <property type="entry name" value="PLAT"/>
    <property type="match status" value="1"/>
</dbReference>
<feature type="transmembrane region" description="Helical" evidence="11">
    <location>
        <begin position="1070"/>
        <end position="1088"/>
    </location>
</feature>
<dbReference type="SUPFAM" id="SSF49723">
    <property type="entry name" value="Lipase/lipooxygenase domain (PLAT/LH2 domain)"/>
    <property type="match status" value="1"/>
</dbReference>
<dbReference type="Gene3D" id="2.60.220.50">
    <property type="match status" value="1"/>
</dbReference>
<dbReference type="GO" id="GO:0005509">
    <property type="term" value="F:calcium ion binding"/>
    <property type="evidence" value="ECO:0007669"/>
    <property type="project" value="InterPro"/>
</dbReference>
<sequence>MRDLAEDFVINLDIAPHLVPPPVQVGAMCDLAEEFVINLDIAPHLVPPLVQVEPLVNRRNLTWGVTHSIHITDDDSAIYFVLTPSNATSVYDVFLGFEEQPTESSSNMSFTVPHELLDEDVAAGVLPMAEEELRHSVLIPSQELYGKGVYLLLVQERVNISFDYEMPAYEDVTGTRPPAPTPPAADAEDFLFGDAAVKAALDVQPWYADTPTVDDLRLNNYSMQLVAPSCRYWDAEREVWDTTGCRVGYGTTLNRVRCFCNHLTSFGSDFFVPPNTIDFSAAFSDLGGKLADNYAVLLTICILLGAYVILGVWARYKDRQDVKKWGVTPLEDNLESEKFLYLITVSTGMQAKSGTSSNIFFSVAGDKDQTGVRKLSDGKRKYLSRSSQVRYVVTTERPLGRLQTLRVWHDNSGKGDDASWFLERITVSDLQTGRTFAFLVNQWLAVDEDDGQISRLVSVASPQDLTAFANLFASTSKKNFTDGHLWISVFVRPYQSTYTRLQRLSVVVSVTFLTMVVNAMFYETEPPNSAKFELGFVTITSFQIWVSIMGTVIVLPPSILMDQIFRKARPKPSKTDPLMQKVAQQQEHLQQKISNGNGGENIGEDYDPGYTSSEIDSDDDEVTRSKKLLRKKMKKKNKKTFPWWTVFVAWGLVLAAIGASAFFVFSYSMQWGKDKSNSWLISMSLSVFQSVMIVQPLKVLLLAAVAAILLKKPDVEDLTEEERRINGLPAEDEDLVVAMPGKGTRQRIEMKPVNSKKLEKLRLKRKQENEMLSLIKQILIYAIYLIFLLFLAQQNRNFNAFLINDNMKKMFVDYDSDSYERYMQPADLLTYLNETFVPNAYWTEEYNGDLVTWRNAPFMSDMASFRIGAVRLRQLRVMPDQCQTQSEMGNVSKHCNVEYSDDTEDRGRYRAGWLPNAGSPTPFNSPWAYRTMGQLKGAPVVGRLNTYGGGGFVVDLVGSKLQVDVIVEHLKQKAWLDKYTRAVFIELGVVNVYVNLFTRVCLLTEFSNTGLALSSYQITSFQLYSYVGAGAAWIVFCEVAVLVFIVIFLVRVSRSIKKVGKSFFRSFWNVMELVKVALSITAVVMYAMKNAYVALSLGDIANRSGEFMNFQRLALWNETFIYLIAFVCFISILECLNLLRFNVRMSMLARTLRTCSTDLAAFSFTFFITFMAFVQFAYIAFSANMQIYKGFVTTMESMVGHLLGSIDMKEMLHQNGYFGVIFYLVFILLMSFIVLNMFFSIMGEAFASTKEEIAKEKNQYELLAFMTGLVYDLMGWKNKPKLITDFDEDDVLDDGEDDQDELSDVRKEKSPQNEGTTEAAKLNEADDELTPAEGTLPEAPPVASYLEPPKIDPRKLPPLRLPSSLPVSNKPPPASYLLSVPSSRPEKQSPLQEAPPSPGTPIYTFPDGSWRPRPPSPPAAADAPLPPPLVYQPPPEEEVPVPSAGLSDRPMDFMKLAPLPDIKTLYGNAWYRYFTHAVLQPFSAVSPVVPEPPQPLPHIETEAVLCRLDQVEAQLDALMDDECEVPGPLRDD</sequence>
<comment type="subcellular location">
    <subcellularLocation>
        <location evidence="1">Membrane</location>
        <topology evidence="1">Multi-pass membrane protein</topology>
    </subcellularLocation>
</comment>
<evidence type="ECO:0000256" key="7">
    <source>
        <dbReference type="ARBA" id="ARBA00023180"/>
    </source>
</evidence>
<dbReference type="InterPro" id="IPR046338">
    <property type="entry name" value="GAIN_dom_sf"/>
</dbReference>
<reference evidence="14" key="1">
    <citation type="submission" date="2025-08" db="UniProtKB">
        <authorList>
            <consortium name="RefSeq"/>
        </authorList>
    </citation>
    <scope>IDENTIFICATION</scope>
    <source>
        <tissue evidence="14">Whole organism</tissue>
    </source>
</reference>
<dbReference type="InterPro" id="IPR051223">
    <property type="entry name" value="Polycystin"/>
</dbReference>
<dbReference type="InterPro" id="IPR013122">
    <property type="entry name" value="PKD1_2_channel"/>
</dbReference>
<evidence type="ECO:0000256" key="10">
    <source>
        <dbReference type="SAM" id="MobiDB-lite"/>
    </source>
</evidence>
<proteinExistence type="inferred from homology"/>
<comment type="similarity">
    <text evidence="2">Belongs to the polycystin family.</text>
</comment>
<dbReference type="GO" id="GO:0016020">
    <property type="term" value="C:membrane"/>
    <property type="evidence" value="ECO:0007669"/>
    <property type="project" value="UniProtKB-SubCell"/>
</dbReference>
<feature type="region of interest" description="Disordered" evidence="10">
    <location>
        <begin position="1288"/>
        <end position="1450"/>
    </location>
</feature>
<dbReference type="InterPro" id="IPR001024">
    <property type="entry name" value="PLAT/LH2_dom"/>
</dbReference>
<dbReference type="Gene3D" id="2.60.60.20">
    <property type="entry name" value="PLAT/LH2 domain"/>
    <property type="match status" value="1"/>
</dbReference>
<evidence type="ECO:0000256" key="4">
    <source>
        <dbReference type="ARBA" id="ARBA00022729"/>
    </source>
</evidence>
<dbReference type="OMA" id="NLDIAPH"/>
<feature type="compositionally biased region" description="Pro residues" evidence="10">
    <location>
        <begin position="1412"/>
        <end position="1434"/>
    </location>
</feature>
<dbReference type="InterPro" id="IPR036392">
    <property type="entry name" value="PLAT/LH2_dom_sf"/>
</dbReference>
<dbReference type="PANTHER" id="PTHR10877">
    <property type="entry name" value="POLYCYSTIN FAMILY MEMBER"/>
    <property type="match status" value="1"/>
</dbReference>
<feature type="transmembrane region" description="Helical" evidence="11">
    <location>
        <begin position="641"/>
        <end position="667"/>
    </location>
</feature>
<keyword evidence="6 11" id="KW-0472">Membrane</keyword>
<dbReference type="Pfam" id="PF20519">
    <property type="entry name" value="Polycystin_dom"/>
    <property type="match status" value="1"/>
</dbReference>
<comment type="caution">
    <text evidence="9">Lacks conserved residue(s) required for the propagation of feature annotation.</text>
</comment>
<dbReference type="Proteomes" id="UP000694843">
    <property type="component" value="Unplaced"/>
</dbReference>
<feature type="transmembrane region" description="Helical" evidence="11">
    <location>
        <begin position="1023"/>
        <end position="1050"/>
    </location>
</feature>
<feature type="transmembrane region" description="Helical" evidence="11">
    <location>
        <begin position="1216"/>
        <end position="1239"/>
    </location>
</feature>
<evidence type="ECO:0000313" key="13">
    <source>
        <dbReference type="Proteomes" id="UP000694843"/>
    </source>
</evidence>
<feature type="domain" description="PLAT" evidence="12">
    <location>
        <begin position="339"/>
        <end position="458"/>
    </location>
</feature>
<dbReference type="InterPro" id="IPR046791">
    <property type="entry name" value="Polycystin_dom"/>
</dbReference>
<dbReference type="GO" id="GO:0005262">
    <property type="term" value="F:calcium channel activity"/>
    <property type="evidence" value="ECO:0007669"/>
    <property type="project" value="TreeGrafter"/>
</dbReference>
<accession>A0A979FI85</accession>
<keyword evidence="5 11" id="KW-1133">Transmembrane helix</keyword>
<dbReference type="Gene3D" id="1.10.287.70">
    <property type="match status" value="1"/>
</dbReference>
<dbReference type="FunFam" id="2.60.60.20:FF:000022">
    <property type="entry name" value="Uncharacterized protein"/>
    <property type="match status" value="1"/>
</dbReference>
<dbReference type="InterPro" id="IPR003915">
    <property type="entry name" value="PKD_2"/>
</dbReference>
<feature type="transmembrane region" description="Helical" evidence="11">
    <location>
        <begin position="504"/>
        <end position="522"/>
    </location>
</feature>
<feature type="transmembrane region" description="Helical" evidence="11">
    <location>
        <begin position="771"/>
        <end position="792"/>
    </location>
</feature>
<feature type="transmembrane region" description="Helical" evidence="11">
    <location>
        <begin position="542"/>
        <end position="561"/>
    </location>
</feature>
<feature type="transmembrane region" description="Helical" evidence="11">
    <location>
        <begin position="1159"/>
        <end position="1181"/>
    </location>
</feature>
<evidence type="ECO:0000256" key="1">
    <source>
        <dbReference type="ARBA" id="ARBA00004141"/>
    </source>
</evidence>
<dbReference type="GO" id="GO:0050982">
    <property type="term" value="P:detection of mechanical stimulus"/>
    <property type="evidence" value="ECO:0007669"/>
    <property type="project" value="TreeGrafter"/>
</dbReference>
<dbReference type="InterPro" id="IPR000203">
    <property type="entry name" value="GPS"/>
</dbReference>
<keyword evidence="7" id="KW-0325">Glycoprotein</keyword>
<feature type="transmembrane region" description="Helical" evidence="11">
    <location>
        <begin position="1120"/>
        <end position="1139"/>
    </location>
</feature>
<dbReference type="PRINTS" id="PR01433">
    <property type="entry name" value="POLYCYSTIN2"/>
</dbReference>
<keyword evidence="3 11" id="KW-0812">Transmembrane</keyword>